<keyword evidence="2 7" id="KW-0032">Aminotransferase</keyword>
<dbReference type="PANTHER" id="PTHR43094">
    <property type="entry name" value="AMINOTRANSFERASE"/>
    <property type="match status" value="1"/>
</dbReference>
<comment type="caution">
    <text evidence="7">The sequence shown here is derived from an EMBL/GenBank/DDBJ whole genome shotgun (WGS) entry which is preliminary data.</text>
</comment>
<dbReference type="GO" id="GO:0008483">
    <property type="term" value="F:transaminase activity"/>
    <property type="evidence" value="ECO:0007669"/>
    <property type="project" value="UniProtKB-KW"/>
</dbReference>
<dbReference type="Pfam" id="PF17863">
    <property type="entry name" value="AAA_lid_2"/>
    <property type="match status" value="1"/>
</dbReference>
<organism evidence="7">
    <name type="scientific">Bacillus anthracis</name>
    <name type="common">anthrax bacterium</name>
    <dbReference type="NCBI Taxonomy" id="1392"/>
    <lineage>
        <taxon>Bacteria</taxon>
        <taxon>Bacillati</taxon>
        <taxon>Bacillota</taxon>
        <taxon>Bacilli</taxon>
        <taxon>Bacillales</taxon>
        <taxon>Bacillaceae</taxon>
        <taxon>Bacillus</taxon>
        <taxon>Bacillus cereus group</taxon>
    </lineage>
</organism>
<dbReference type="FunFam" id="3.40.640.10:FF:000014">
    <property type="entry name" value="Adenosylmethionine-8-amino-7-oxononanoate aminotransferase, probable"/>
    <property type="match status" value="1"/>
</dbReference>
<proteinExistence type="inferred from homology"/>
<name>A0A640LFS9_BACAN</name>
<dbReference type="EMBL" id="BLET01000274">
    <property type="protein sequence ID" value="GEU00259.1"/>
    <property type="molecule type" value="Genomic_DNA"/>
</dbReference>
<dbReference type="InterPro" id="IPR041628">
    <property type="entry name" value="ChlI/MoxR_AAA_lid"/>
</dbReference>
<dbReference type="InterPro" id="IPR015421">
    <property type="entry name" value="PyrdxlP-dep_Trfase_major"/>
</dbReference>
<dbReference type="Gene3D" id="1.10.8.80">
    <property type="entry name" value="Magnesium chelatase subunit I, C-Terminal domain"/>
    <property type="match status" value="1"/>
</dbReference>
<keyword evidence="3 7" id="KW-0808">Transferase</keyword>
<gene>
    <name evidence="7" type="primary">bioA_2</name>
    <name evidence="7" type="ORF">TuanDB_33670</name>
</gene>
<evidence type="ECO:0000259" key="6">
    <source>
        <dbReference type="Pfam" id="PF17863"/>
    </source>
</evidence>
<evidence type="ECO:0000313" key="7">
    <source>
        <dbReference type="EMBL" id="GEU00259.1"/>
    </source>
</evidence>
<dbReference type="InterPro" id="IPR015422">
    <property type="entry name" value="PyrdxlP-dep_Trfase_small"/>
</dbReference>
<dbReference type="Gene3D" id="3.90.1150.10">
    <property type="entry name" value="Aspartate Aminotransferase, domain 1"/>
    <property type="match status" value="1"/>
</dbReference>
<dbReference type="InterPro" id="IPR049704">
    <property type="entry name" value="Aminotrans_3_PPA_site"/>
</dbReference>
<dbReference type="PANTHER" id="PTHR43094:SF1">
    <property type="entry name" value="AMINOTRANSFERASE CLASS-III"/>
    <property type="match status" value="1"/>
</dbReference>
<dbReference type="InterPro" id="IPR005814">
    <property type="entry name" value="Aminotrans_3"/>
</dbReference>
<dbReference type="AlphaFoldDB" id="A0A640LFS9"/>
<evidence type="ECO:0000256" key="1">
    <source>
        <dbReference type="ARBA" id="ARBA00008954"/>
    </source>
</evidence>
<protein>
    <submittedName>
        <fullName evidence="7">Aspartate aminotransferase family protein</fullName>
    </submittedName>
</protein>
<evidence type="ECO:0000256" key="3">
    <source>
        <dbReference type="ARBA" id="ARBA00022679"/>
    </source>
</evidence>
<dbReference type="GO" id="GO:0030170">
    <property type="term" value="F:pyridoxal phosphate binding"/>
    <property type="evidence" value="ECO:0007669"/>
    <property type="project" value="InterPro"/>
</dbReference>
<sequence>MKTKQTDELLAKDEQYVWHGMRPFSPNSTMVGAKAEGCWVEDIQGKRYLDGMSGLWCVNSGYGRKELAEAAYKQLQTLSYFPMSQSHEPAIKLAEKLNEWLGGEYVIFFSNSGSEANETAFKIARQYYAQKGEPHRYKFMSRYRGYHGNTMATMAATGQAQRRYQYEPFASGFLHVTPPDCYRMPGIERENIYDVECVKEVDRVMTWELSETIAAFIMEPIITGGGILMPPQDYMKAVHETCQKHGALLISDEVICGFGRTGKAFGFMNYDVKPDIITMAKGITSAYLPLSATAVKREIYEAFKGKGEYEFFRHINTFGGNPAACALALKNLEIMENENLIERSAQMGSLLLEQLKEEIGEHPLVGDIRGKGLLVGIELVNDKETKEPIDNDKIASVVNACKEKGLIIGRNGMTTAGYNNILTLAPPLVISSEEIIMMQKRAREVLVGNDVQDYLLEIIEATRKHELIEIGVSPRGTLAFMRAIQARAILNERDYCTPDDIKTLAASVCAHRLTLTIEGEMKTTKEQIMREILHTINVPVENIR</sequence>
<dbReference type="PROSITE" id="PS00600">
    <property type="entry name" value="AA_TRANSFER_CLASS_3"/>
    <property type="match status" value="1"/>
</dbReference>
<dbReference type="Pfam" id="PF00202">
    <property type="entry name" value="Aminotran_3"/>
    <property type="match status" value="1"/>
</dbReference>
<evidence type="ECO:0000256" key="4">
    <source>
        <dbReference type="ARBA" id="ARBA00022898"/>
    </source>
</evidence>
<dbReference type="SUPFAM" id="SSF53383">
    <property type="entry name" value="PLP-dependent transferases"/>
    <property type="match status" value="1"/>
</dbReference>
<accession>A0A640LFS9</accession>
<dbReference type="Gene3D" id="3.40.640.10">
    <property type="entry name" value="Type I PLP-dependent aspartate aminotransferase-like (Major domain)"/>
    <property type="match status" value="1"/>
</dbReference>
<dbReference type="InterPro" id="IPR015424">
    <property type="entry name" value="PyrdxlP-dep_Trfase"/>
</dbReference>
<keyword evidence="4 5" id="KW-0663">Pyridoxal phosphate</keyword>
<evidence type="ECO:0000256" key="5">
    <source>
        <dbReference type="RuleBase" id="RU003560"/>
    </source>
</evidence>
<dbReference type="NCBIfam" id="NF005812">
    <property type="entry name" value="PRK07678.1"/>
    <property type="match status" value="1"/>
</dbReference>
<comment type="similarity">
    <text evidence="1 5">Belongs to the class-III pyridoxal-phosphate-dependent aminotransferase family.</text>
</comment>
<reference evidence="7" key="1">
    <citation type="submission" date="2019-12" db="EMBL/GenBank/DDBJ databases">
        <title>Epidemiological and comparative genomic analysis of Bacillus anthracis isolated from northern Vietnam.</title>
        <authorList>
            <person name="Hoang T.T.H."/>
            <person name="Dang D.A."/>
            <person name="Pham M.H."/>
            <person name="Luong M.H."/>
            <person name="Tran N.D."/>
            <person name="Nguyen T.H."/>
            <person name="Nguyen T.T."/>
            <person name="Inoue S."/>
            <person name="Morikawa S."/>
            <person name="Okutani A."/>
        </authorList>
    </citation>
    <scope>NUCLEOTIDE SEQUENCE</scope>
    <source>
        <strain evidence="7">TuanDB</strain>
    </source>
</reference>
<evidence type="ECO:0000256" key="2">
    <source>
        <dbReference type="ARBA" id="ARBA00022576"/>
    </source>
</evidence>
<dbReference type="CDD" id="cd00610">
    <property type="entry name" value="OAT_like"/>
    <property type="match status" value="1"/>
</dbReference>
<feature type="domain" description="ChlI/MoxR AAA lid" evidence="6">
    <location>
        <begin position="461"/>
        <end position="532"/>
    </location>
</feature>